<dbReference type="InterPro" id="IPR002306">
    <property type="entry name" value="Trp-tRNA-ligase"/>
</dbReference>
<dbReference type="GO" id="GO:0005829">
    <property type="term" value="C:cytosol"/>
    <property type="evidence" value="ECO:0007669"/>
    <property type="project" value="TreeGrafter"/>
</dbReference>
<protein>
    <recommendedName>
        <fullName evidence="8">Tryptophan--tRNA ligase</fullName>
        <ecNumber evidence="8">6.1.1.2</ecNumber>
    </recommendedName>
    <alternativeName>
        <fullName evidence="8">Tryptophanyl-tRNA synthetase</fullName>
        <shortName evidence="8">TrpRS</shortName>
    </alternativeName>
</protein>
<dbReference type="STRING" id="1798539.A2994_02430"/>
<feature type="short sequence motif" description="'HIGH' region" evidence="8">
    <location>
        <begin position="11"/>
        <end position="19"/>
    </location>
</feature>
<dbReference type="InterPro" id="IPR014729">
    <property type="entry name" value="Rossmann-like_a/b/a_fold"/>
</dbReference>
<dbReference type="InterPro" id="IPR002305">
    <property type="entry name" value="aa-tRNA-synth_Ic"/>
</dbReference>
<comment type="similarity">
    <text evidence="1 8 9">Belongs to the class-I aminoacyl-tRNA synthetase family.</text>
</comment>
<dbReference type="AlphaFoldDB" id="A0A1F4PP37"/>
<dbReference type="InterPro" id="IPR024109">
    <property type="entry name" value="Trp-tRNA-ligase_bac-type"/>
</dbReference>
<dbReference type="FunFam" id="1.10.240.10:FF:000002">
    <property type="entry name" value="Tryptophan--tRNA ligase"/>
    <property type="match status" value="1"/>
</dbReference>
<keyword evidence="2 8" id="KW-0436">Ligase</keyword>
<dbReference type="InterPro" id="IPR001412">
    <property type="entry name" value="aa-tRNA-synth_I_CS"/>
</dbReference>
<evidence type="ECO:0000313" key="11">
    <source>
        <dbReference type="Proteomes" id="UP000179010"/>
    </source>
</evidence>
<evidence type="ECO:0000256" key="1">
    <source>
        <dbReference type="ARBA" id="ARBA00005594"/>
    </source>
</evidence>
<gene>
    <name evidence="8" type="primary">trpS</name>
    <name evidence="10" type="ORF">A2994_02430</name>
</gene>
<dbReference type="Proteomes" id="UP000179010">
    <property type="component" value="Unassembled WGS sequence"/>
</dbReference>
<evidence type="ECO:0000313" key="10">
    <source>
        <dbReference type="EMBL" id="OGB85451.1"/>
    </source>
</evidence>
<dbReference type="NCBIfam" id="TIGR00233">
    <property type="entry name" value="trpS"/>
    <property type="match status" value="1"/>
</dbReference>
<dbReference type="PROSITE" id="PS00178">
    <property type="entry name" value="AA_TRNA_LIGASE_I"/>
    <property type="match status" value="1"/>
</dbReference>
<evidence type="ECO:0000256" key="3">
    <source>
        <dbReference type="ARBA" id="ARBA00022741"/>
    </source>
</evidence>
<comment type="function">
    <text evidence="8">Catalyzes the attachment of tryptophan to tRNA(Trp).</text>
</comment>
<comment type="caution">
    <text evidence="10">The sequence shown here is derived from an EMBL/GenBank/DDBJ whole genome shotgun (WGS) entry which is preliminary data.</text>
</comment>
<dbReference type="GO" id="GO:0005524">
    <property type="term" value="F:ATP binding"/>
    <property type="evidence" value="ECO:0007669"/>
    <property type="project" value="UniProtKB-UniRule"/>
</dbReference>
<evidence type="ECO:0000256" key="6">
    <source>
        <dbReference type="ARBA" id="ARBA00023146"/>
    </source>
</evidence>
<evidence type="ECO:0000256" key="7">
    <source>
        <dbReference type="ARBA" id="ARBA00049929"/>
    </source>
</evidence>
<evidence type="ECO:0000256" key="5">
    <source>
        <dbReference type="ARBA" id="ARBA00022917"/>
    </source>
</evidence>
<dbReference type="GO" id="GO:0006436">
    <property type="term" value="P:tryptophanyl-tRNA aminoacylation"/>
    <property type="evidence" value="ECO:0007669"/>
    <property type="project" value="UniProtKB-UniRule"/>
</dbReference>
<dbReference type="InterPro" id="IPR050203">
    <property type="entry name" value="Trp-tRNA_synthetase"/>
</dbReference>
<accession>A0A1F4PP37</accession>
<feature type="binding site" evidence="8">
    <location>
        <position position="137"/>
    </location>
    <ligand>
        <name>L-tryptophan</name>
        <dbReference type="ChEBI" id="CHEBI:57912"/>
    </ligand>
</feature>
<reference evidence="10 11" key="1">
    <citation type="journal article" date="2016" name="Nat. Commun.">
        <title>Thousands of microbial genomes shed light on interconnected biogeochemical processes in an aquifer system.</title>
        <authorList>
            <person name="Anantharaman K."/>
            <person name="Brown C.T."/>
            <person name="Hug L.A."/>
            <person name="Sharon I."/>
            <person name="Castelle C.J."/>
            <person name="Probst A.J."/>
            <person name="Thomas B.C."/>
            <person name="Singh A."/>
            <person name="Wilkins M.J."/>
            <person name="Karaoz U."/>
            <person name="Brodie E.L."/>
            <person name="Williams K.H."/>
            <person name="Hubbard S.S."/>
            <person name="Banfield J.F."/>
        </authorList>
    </citation>
    <scope>NUCLEOTIDE SEQUENCE [LARGE SCALE GENOMIC DNA]</scope>
</reference>
<keyword evidence="3 8" id="KW-0547">Nucleotide-binding</keyword>
<feature type="binding site" evidence="8">
    <location>
        <begin position="10"/>
        <end position="12"/>
    </location>
    <ligand>
        <name>ATP</name>
        <dbReference type="ChEBI" id="CHEBI:30616"/>
    </ligand>
</feature>
<evidence type="ECO:0000256" key="4">
    <source>
        <dbReference type="ARBA" id="ARBA00022840"/>
    </source>
</evidence>
<comment type="catalytic activity">
    <reaction evidence="7 8">
        <text>tRNA(Trp) + L-tryptophan + ATP = L-tryptophyl-tRNA(Trp) + AMP + diphosphate + H(+)</text>
        <dbReference type="Rhea" id="RHEA:24080"/>
        <dbReference type="Rhea" id="RHEA-COMP:9671"/>
        <dbReference type="Rhea" id="RHEA-COMP:9705"/>
        <dbReference type="ChEBI" id="CHEBI:15378"/>
        <dbReference type="ChEBI" id="CHEBI:30616"/>
        <dbReference type="ChEBI" id="CHEBI:33019"/>
        <dbReference type="ChEBI" id="CHEBI:57912"/>
        <dbReference type="ChEBI" id="CHEBI:78442"/>
        <dbReference type="ChEBI" id="CHEBI:78535"/>
        <dbReference type="ChEBI" id="CHEBI:456215"/>
        <dbReference type="EC" id="6.1.1.2"/>
    </reaction>
</comment>
<dbReference type="PANTHER" id="PTHR43766:SF1">
    <property type="entry name" value="TRYPTOPHAN--TRNA LIGASE, MITOCHONDRIAL"/>
    <property type="match status" value="1"/>
</dbReference>
<feature type="binding site" evidence="8">
    <location>
        <begin position="18"/>
        <end position="19"/>
    </location>
    <ligand>
        <name>ATP</name>
        <dbReference type="ChEBI" id="CHEBI:30616"/>
    </ligand>
</feature>
<evidence type="ECO:0000256" key="2">
    <source>
        <dbReference type="ARBA" id="ARBA00022598"/>
    </source>
</evidence>
<organism evidence="10 11">
    <name type="scientific">candidate division Kazan bacterium RIFCSPLOWO2_01_FULL_48_13</name>
    <dbReference type="NCBI Taxonomy" id="1798539"/>
    <lineage>
        <taxon>Bacteria</taxon>
        <taxon>Bacteria division Kazan-3B-28</taxon>
    </lineage>
</organism>
<feature type="short sequence motif" description="'KMSKS' region" evidence="8">
    <location>
        <begin position="197"/>
        <end position="201"/>
    </location>
</feature>
<keyword evidence="6 8" id="KW-0030">Aminoacyl-tRNA synthetase</keyword>
<dbReference type="SUPFAM" id="SSF52374">
    <property type="entry name" value="Nucleotidylyl transferase"/>
    <property type="match status" value="1"/>
</dbReference>
<dbReference type="EC" id="6.1.1.2" evidence="8"/>
<dbReference type="CDD" id="cd00806">
    <property type="entry name" value="TrpRS_core"/>
    <property type="match status" value="1"/>
</dbReference>
<comment type="subcellular location">
    <subcellularLocation>
        <location evidence="8">Cytoplasm</location>
    </subcellularLocation>
</comment>
<comment type="subunit">
    <text evidence="8">Homodimer.</text>
</comment>
<dbReference type="GO" id="GO:0004830">
    <property type="term" value="F:tryptophan-tRNA ligase activity"/>
    <property type="evidence" value="ECO:0007669"/>
    <property type="project" value="UniProtKB-UniRule"/>
</dbReference>
<name>A0A1F4PP37_UNCK3</name>
<dbReference type="Gene3D" id="1.10.240.10">
    <property type="entry name" value="Tyrosyl-Transfer RNA Synthetase"/>
    <property type="match status" value="1"/>
</dbReference>
<dbReference type="Pfam" id="PF00579">
    <property type="entry name" value="tRNA-synt_1b"/>
    <property type="match status" value="1"/>
</dbReference>
<feature type="binding site" evidence="8">
    <location>
        <begin position="197"/>
        <end position="201"/>
    </location>
    <ligand>
        <name>ATP</name>
        <dbReference type="ChEBI" id="CHEBI:30616"/>
    </ligand>
</feature>
<keyword evidence="5 8" id="KW-0648">Protein biosynthesis</keyword>
<feature type="binding site" evidence="8">
    <location>
        <begin position="149"/>
        <end position="151"/>
    </location>
    <ligand>
        <name>ATP</name>
        <dbReference type="ChEBI" id="CHEBI:30616"/>
    </ligand>
</feature>
<sequence>MKKVVLSGIKPSGIPHLGNYVGAISYWVGLQNQYDQAIFPVVDLHAITVPQTPKVLTEQTYLTAAIILASGIDPKRSIIFIQSHLPAHSELMWLLTTISTMGELNRMTQYKDKIQKTSSTEGVGVGLFTYPVLMAADIFLYQANVVPVGEDQKQHVELARNLAERFNKRFGKTFVVPEPILRKEGARIMDLLDPTKKMSKSDTDSGCILLTDSPEVIRQKLMRAVTDSGTSIKFDPNRKGLHNLLIIYKVLSGKTESQIEKHFAGKGYRELKRELAELIIAQLSPIQKQVDRYMKNKKRLDALLKDGAKRADKIAQKTLADAKHKIGLI</sequence>
<keyword evidence="8" id="KW-0963">Cytoplasm</keyword>
<keyword evidence="4 8" id="KW-0067">ATP-binding</keyword>
<dbReference type="EMBL" id="METE01000004">
    <property type="protein sequence ID" value="OGB85451.1"/>
    <property type="molecule type" value="Genomic_DNA"/>
</dbReference>
<dbReference type="PANTHER" id="PTHR43766">
    <property type="entry name" value="TRYPTOPHAN--TRNA LIGASE, MITOCHONDRIAL"/>
    <property type="match status" value="1"/>
</dbReference>
<dbReference type="HAMAP" id="MF_00140_B">
    <property type="entry name" value="Trp_tRNA_synth_B"/>
    <property type="match status" value="1"/>
</dbReference>
<dbReference type="PRINTS" id="PR01039">
    <property type="entry name" value="TRNASYNTHTRP"/>
</dbReference>
<evidence type="ECO:0000256" key="8">
    <source>
        <dbReference type="HAMAP-Rule" id="MF_00140"/>
    </source>
</evidence>
<feature type="binding site" evidence="8">
    <location>
        <position position="188"/>
    </location>
    <ligand>
        <name>ATP</name>
        <dbReference type="ChEBI" id="CHEBI:30616"/>
    </ligand>
</feature>
<dbReference type="Gene3D" id="3.40.50.620">
    <property type="entry name" value="HUPs"/>
    <property type="match status" value="1"/>
</dbReference>
<evidence type="ECO:0000256" key="9">
    <source>
        <dbReference type="RuleBase" id="RU363036"/>
    </source>
</evidence>
<proteinExistence type="inferred from homology"/>